<proteinExistence type="predicted"/>
<sequence length="109" mass="12473">MRGTRVGDTRTKSGETKCRAVYLRCTFVLEPMIASFHGTNVTPELAETIQALVRDNTWFSNVSLWFMNCQPEENEYTSRTTTGQLVSSIFGNTRRSHKLANSRYCREVD</sequence>
<dbReference type="Proteomes" id="UP000018958">
    <property type="component" value="Unassembled WGS sequence"/>
</dbReference>
<evidence type="ECO:0000313" key="2">
    <source>
        <dbReference type="Proteomes" id="UP000018958"/>
    </source>
</evidence>
<organism evidence="1 2">
    <name type="scientific">Phytophthora nicotianae CJ01A1</name>
    <dbReference type="NCBI Taxonomy" id="1317063"/>
    <lineage>
        <taxon>Eukaryota</taxon>
        <taxon>Sar</taxon>
        <taxon>Stramenopiles</taxon>
        <taxon>Oomycota</taxon>
        <taxon>Peronosporomycetes</taxon>
        <taxon>Peronosporales</taxon>
        <taxon>Peronosporaceae</taxon>
        <taxon>Phytophthora</taxon>
    </lineage>
</organism>
<feature type="non-terminal residue" evidence="1">
    <location>
        <position position="109"/>
    </location>
</feature>
<comment type="caution">
    <text evidence="1">The sequence shown here is derived from an EMBL/GenBank/DDBJ whole genome shotgun (WGS) entry which is preliminary data.</text>
</comment>
<dbReference type="EMBL" id="ANIX01004752">
    <property type="protein sequence ID" value="ETP00068.1"/>
    <property type="molecule type" value="Genomic_DNA"/>
</dbReference>
<accession>W2VQY2</accession>
<reference evidence="1 2" key="1">
    <citation type="submission" date="2013-11" db="EMBL/GenBank/DDBJ databases">
        <title>The Genome Sequence of Phytophthora parasitica CJ01A1.</title>
        <authorList>
            <consortium name="The Broad Institute Genomics Platform"/>
            <person name="Russ C."/>
            <person name="Tyler B."/>
            <person name="Panabieres F."/>
            <person name="Shan W."/>
            <person name="Tripathy S."/>
            <person name="Grunwald N."/>
            <person name="Machado M."/>
            <person name="Johnson C.S."/>
            <person name="Walker B."/>
            <person name="Young S.K."/>
            <person name="Zeng Q."/>
            <person name="Gargeya S."/>
            <person name="Fitzgerald M."/>
            <person name="Haas B."/>
            <person name="Abouelleil A."/>
            <person name="Allen A.W."/>
            <person name="Alvarado L."/>
            <person name="Arachchi H.M."/>
            <person name="Berlin A.M."/>
            <person name="Chapman S.B."/>
            <person name="Gainer-Dewar J."/>
            <person name="Goldberg J."/>
            <person name="Griggs A."/>
            <person name="Gujja S."/>
            <person name="Hansen M."/>
            <person name="Howarth C."/>
            <person name="Imamovic A."/>
            <person name="Ireland A."/>
            <person name="Larimer J."/>
            <person name="McCowan C."/>
            <person name="Murphy C."/>
            <person name="Pearson M."/>
            <person name="Poon T.W."/>
            <person name="Priest M."/>
            <person name="Roberts A."/>
            <person name="Saif S."/>
            <person name="Shea T."/>
            <person name="Sisk P."/>
            <person name="Sykes S."/>
            <person name="Wortman J."/>
            <person name="Nusbaum C."/>
            <person name="Birren B."/>
        </authorList>
    </citation>
    <scope>NUCLEOTIDE SEQUENCE [LARGE SCALE GENOMIC DNA]</scope>
    <source>
        <strain evidence="1 2">CJ01A1</strain>
    </source>
</reference>
<gene>
    <name evidence="1" type="ORF">F441_22508</name>
</gene>
<dbReference type="AlphaFoldDB" id="W2VQY2"/>
<name>W2VQY2_PHYNI</name>
<evidence type="ECO:0000313" key="1">
    <source>
        <dbReference type="EMBL" id="ETP00068.1"/>
    </source>
</evidence>
<protein>
    <submittedName>
        <fullName evidence="1">Uncharacterized protein</fullName>
    </submittedName>
</protein>